<dbReference type="InterPro" id="IPR029035">
    <property type="entry name" value="DHS-like_NAD/FAD-binding_dom"/>
</dbReference>
<dbReference type="InterPro" id="IPR026591">
    <property type="entry name" value="Sirtuin_cat_small_dom_sf"/>
</dbReference>
<keyword evidence="2" id="KW-0520">NAD</keyword>
<dbReference type="Gene3D" id="3.40.50.1220">
    <property type="entry name" value="TPP-binding domain"/>
    <property type="match status" value="1"/>
</dbReference>
<dbReference type="Pfam" id="PF02146">
    <property type="entry name" value="SIR2"/>
    <property type="match status" value="1"/>
</dbReference>
<dbReference type="InterPro" id="IPR050134">
    <property type="entry name" value="NAD-dep_sirtuin_deacylases"/>
</dbReference>
<dbReference type="InterPro" id="IPR026590">
    <property type="entry name" value="Ssirtuin_cat_dom"/>
</dbReference>
<dbReference type="PANTHER" id="PTHR11085:SF4">
    <property type="entry name" value="NAD-DEPENDENT PROTEIN DEACYLASE"/>
    <property type="match status" value="1"/>
</dbReference>
<evidence type="ECO:0000259" key="3">
    <source>
        <dbReference type="PROSITE" id="PS50305"/>
    </source>
</evidence>
<dbReference type="GO" id="GO:0017136">
    <property type="term" value="F:histone deacetylase activity, NAD-dependent"/>
    <property type="evidence" value="ECO:0007669"/>
    <property type="project" value="TreeGrafter"/>
</dbReference>
<proteinExistence type="predicted"/>
<gene>
    <name evidence="4" type="ORF">METZ01_LOCUS128250</name>
</gene>
<dbReference type="InterPro" id="IPR003000">
    <property type="entry name" value="Sirtuin"/>
</dbReference>
<feature type="domain" description="Deacetylase sirtuin-type" evidence="3">
    <location>
        <begin position="60"/>
        <end position="314"/>
    </location>
</feature>
<name>A0A381YE78_9ZZZZ</name>
<accession>A0A381YE78</accession>
<dbReference type="GO" id="GO:0070403">
    <property type="term" value="F:NAD+ binding"/>
    <property type="evidence" value="ECO:0007669"/>
    <property type="project" value="InterPro"/>
</dbReference>
<dbReference type="PROSITE" id="PS50305">
    <property type="entry name" value="SIRTUIN"/>
    <property type="match status" value="1"/>
</dbReference>
<evidence type="ECO:0000313" key="4">
    <source>
        <dbReference type="EMBL" id="SVA75396.1"/>
    </source>
</evidence>
<protein>
    <recommendedName>
        <fullName evidence="3">Deacetylase sirtuin-type domain-containing protein</fullName>
    </recommendedName>
</protein>
<dbReference type="PANTHER" id="PTHR11085">
    <property type="entry name" value="NAD-DEPENDENT PROTEIN DEACYLASE SIRTUIN-5, MITOCHONDRIAL-RELATED"/>
    <property type="match status" value="1"/>
</dbReference>
<organism evidence="4">
    <name type="scientific">marine metagenome</name>
    <dbReference type="NCBI Taxonomy" id="408172"/>
    <lineage>
        <taxon>unclassified sequences</taxon>
        <taxon>metagenomes</taxon>
        <taxon>ecological metagenomes</taxon>
    </lineage>
</organism>
<dbReference type="CDD" id="cd01407">
    <property type="entry name" value="SIR2-fam"/>
    <property type="match status" value="1"/>
</dbReference>
<dbReference type="AlphaFoldDB" id="A0A381YE78"/>
<evidence type="ECO:0000256" key="1">
    <source>
        <dbReference type="ARBA" id="ARBA00022679"/>
    </source>
</evidence>
<reference evidence="4" key="1">
    <citation type="submission" date="2018-05" db="EMBL/GenBank/DDBJ databases">
        <authorList>
            <person name="Lanie J.A."/>
            <person name="Ng W.-L."/>
            <person name="Kazmierczak K.M."/>
            <person name="Andrzejewski T.M."/>
            <person name="Davidsen T.M."/>
            <person name="Wayne K.J."/>
            <person name="Tettelin H."/>
            <person name="Glass J.I."/>
            <person name="Rusch D."/>
            <person name="Podicherti R."/>
            <person name="Tsui H.-C.T."/>
            <person name="Winkler M.E."/>
        </authorList>
    </citation>
    <scope>NUCLEOTIDE SEQUENCE</scope>
</reference>
<dbReference type="SUPFAM" id="SSF52467">
    <property type="entry name" value="DHS-like NAD/FAD-binding domain"/>
    <property type="match status" value="1"/>
</dbReference>
<dbReference type="EMBL" id="UINC01018041">
    <property type="protein sequence ID" value="SVA75396.1"/>
    <property type="molecule type" value="Genomic_DNA"/>
</dbReference>
<dbReference type="Gene3D" id="3.30.1600.10">
    <property type="entry name" value="SIR2/SIRT2 'Small Domain"/>
    <property type="match status" value="1"/>
</dbReference>
<evidence type="ECO:0000256" key="2">
    <source>
        <dbReference type="ARBA" id="ARBA00023027"/>
    </source>
</evidence>
<keyword evidence="1" id="KW-0808">Transferase</keyword>
<sequence>MKSTRARGRNYRRQLTDCQGPIDCNVIGSTPRLAPWIDLTGAKSKRLNTRTARLLLSDRPMTETETLTLARTWLREAQRVVALTGAGISTESGIPDFRGPQGVWTKDPDAEKLSDIRYYLADPKIRKKAWRSRSDSTVWQAQPGAGHRALARMEQIGKLDTLITQNIDGLHQLAGNSPEIVIEIHGTLRKARCMSCTYQVEMGVVLERLEAGEDDPDCPDCGGILKSATISFGQNLVPEDLARCEQAAKNCDLLLAVGSTLSVYPAAGVVPLAKQAGARVLIVNGAATEMDAIADAVLRGNIGDLLPALVPAPH</sequence>